<dbReference type="Gene3D" id="3.30.565.10">
    <property type="entry name" value="Histidine kinase-like ATPase, C-terminal domain"/>
    <property type="match status" value="1"/>
</dbReference>
<feature type="domain" description="Histidine kinase/HSP90-like ATPase" evidence="2">
    <location>
        <begin position="29"/>
        <end position="139"/>
    </location>
</feature>
<evidence type="ECO:0000259" key="2">
    <source>
        <dbReference type="Pfam" id="PF13581"/>
    </source>
</evidence>
<dbReference type="RefSeq" id="WP_252801877.1">
    <property type="nucleotide sequence ID" value="NZ_BAAABM010000047.1"/>
</dbReference>
<accession>A0ABN0X5L3</accession>
<protein>
    <recommendedName>
        <fullName evidence="2">Histidine kinase/HSP90-like ATPase domain-containing protein</fullName>
    </recommendedName>
</protein>
<dbReference type="EMBL" id="BAAABM010000047">
    <property type="protein sequence ID" value="GAA0355051.1"/>
    <property type="molecule type" value="Genomic_DNA"/>
</dbReference>
<dbReference type="PANTHER" id="PTHR35526">
    <property type="entry name" value="ANTI-SIGMA-F FACTOR RSBW-RELATED"/>
    <property type="match status" value="1"/>
</dbReference>
<keyword evidence="1" id="KW-0808">Transferase</keyword>
<keyword evidence="1" id="KW-0723">Serine/threonine-protein kinase</keyword>
<proteinExistence type="predicted"/>
<keyword evidence="1" id="KW-0418">Kinase</keyword>
<name>A0ABN0X5L3_9ACTN</name>
<evidence type="ECO:0000256" key="1">
    <source>
        <dbReference type="ARBA" id="ARBA00022527"/>
    </source>
</evidence>
<dbReference type="InterPro" id="IPR050267">
    <property type="entry name" value="Anti-sigma-factor_SerPK"/>
</dbReference>
<sequence length="265" mass="28139">MVTAIGGIDPKVVPAGGCAAWPLPPGPTGARFARGVLRAVFGELRMPAVVAYDAAVALSELATNVHVHAYGGVVPACPPIAGLPELWAYVRWRVRPEVVFAVYDSAPWHGPVPDGRLRPPPYAEGGRGFEVVDALTAEYGGEWGMYRTRSRLGAGPVPGKAVYFTVPVPAGLVTPCACTARRAAEEIHALLAARGLGPLQLAIGYGMAVICVRAGMHVWVREGSISYRAPGLGVVRHSPYDRVEVVERIVRHCADLDAVPEDGRR</sequence>
<reference evidence="3 4" key="1">
    <citation type="journal article" date="2019" name="Int. J. Syst. Evol. Microbiol.">
        <title>The Global Catalogue of Microorganisms (GCM) 10K type strain sequencing project: providing services to taxonomists for standard genome sequencing and annotation.</title>
        <authorList>
            <consortium name="The Broad Institute Genomics Platform"/>
            <consortium name="The Broad Institute Genome Sequencing Center for Infectious Disease"/>
            <person name="Wu L."/>
            <person name="Ma J."/>
        </authorList>
    </citation>
    <scope>NUCLEOTIDE SEQUENCE [LARGE SCALE GENOMIC DNA]</scope>
    <source>
        <strain evidence="3 4">JCM 3146</strain>
    </source>
</reference>
<dbReference type="InterPro" id="IPR003594">
    <property type="entry name" value="HATPase_dom"/>
</dbReference>
<dbReference type="Pfam" id="PF13581">
    <property type="entry name" value="HATPase_c_2"/>
    <property type="match status" value="1"/>
</dbReference>
<gene>
    <name evidence="3" type="ORF">GCM10010151_50780</name>
</gene>
<keyword evidence="4" id="KW-1185">Reference proteome</keyword>
<dbReference type="InterPro" id="IPR036890">
    <property type="entry name" value="HATPase_C_sf"/>
</dbReference>
<evidence type="ECO:0000313" key="4">
    <source>
        <dbReference type="Proteomes" id="UP001501822"/>
    </source>
</evidence>
<dbReference type="PANTHER" id="PTHR35526:SF3">
    <property type="entry name" value="ANTI-SIGMA-F FACTOR RSBW"/>
    <property type="match status" value="1"/>
</dbReference>
<dbReference type="Proteomes" id="UP001501822">
    <property type="component" value="Unassembled WGS sequence"/>
</dbReference>
<organism evidence="3 4">
    <name type="scientific">Actinoallomurus spadix</name>
    <dbReference type="NCBI Taxonomy" id="79912"/>
    <lineage>
        <taxon>Bacteria</taxon>
        <taxon>Bacillati</taxon>
        <taxon>Actinomycetota</taxon>
        <taxon>Actinomycetes</taxon>
        <taxon>Streptosporangiales</taxon>
        <taxon>Thermomonosporaceae</taxon>
        <taxon>Actinoallomurus</taxon>
    </lineage>
</organism>
<evidence type="ECO:0000313" key="3">
    <source>
        <dbReference type="EMBL" id="GAA0355051.1"/>
    </source>
</evidence>
<comment type="caution">
    <text evidence="3">The sequence shown here is derived from an EMBL/GenBank/DDBJ whole genome shotgun (WGS) entry which is preliminary data.</text>
</comment>